<keyword evidence="2" id="KW-1185">Reference proteome</keyword>
<reference evidence="1 2" key="1">
    <citation type="journal article" date="2024" name="BMC Biol.">
        <title>Comparative genomics of Ascetosporea gives new insight into the evolutionary basis for animal parasitism in Rhizaria.</title>
        <authorList>
            <person name="Hiltunen Thoren M."/>
            <person name="Onut-Brannstrom I."/>
            <person name="Alfjorden A."/>
            <person name="Peckova H."/>
            <person name="Swords F."/>
            <person name="Hooper C."/>
            <person name="Holzer A.S."/>
            <person name="Bass D."/>
            <person name="Burki F."/>
        </authorList>
    </citation>
    <scope>NUCLEOTIDE SEQUENCE [LARGE SCALE GENOMIC DNA]</scope>
    <source>
        <strain evidence="1">20-A016</strain>
    </source>
</reference>
<proteinExistence type="predicted"/>
<sequence>MLKTIGIPVNGQNEPVLKIEDFKKIVDIAKMIRLWDKLNDMVLIDPPRTLVRMDNDVQITKDQSLRELIIETPRTLDSMIDNVDDSVCSNILLKLPEYNDCLYTDPFNQFGLDVDMYDTTKVLGASVKRLHDTSVDLVKIFYKDLKQPKMHLDDFTSPVLIFLLLIL</sequence>
<accession>A0ABV2ARE2</accession>
<protein>
    <submittedName>
        <fullName evidence="1">Uncharacterized protein</fullName>
    </submittedName>
</protein>
<gene>
    <name evidence="1" type="ORF">MHBO_003754</name>
</gene>
<organism evidence="1 2">
    <name type="scientific">Bonamia ostreae</name>
    <dbReference type="NCBI Taxonomy" id="126728"/>
    <lineage>
        <taxon>Eukaryota</taxon>
        <taxon>Sar</taxon>
        <taxon>Rhizaria</taxon>
        <taxon>Endomyxa</taxon>
        <taxon>Ascetosporea</taxon>
        <taxon>Haplosporida</taxon>
        <taxon>Bonamia</taxon>
    </lineage>
</organism>
<comment type="caution">
    <text evidence="1">The sequence shown here is derived from an EMBL/GenBank/DDBJ whole genome shotgun (WGS) entry which is preliminary data.</text>
</comment>
<dbReference type="Proteomes" id="UP001439008">
    <property type="component" value="Unassembled WGS sequence"/>
</dbReference>
<evidence type="ECO:0000313" key="1">
    <source>
        <dbReference type="EMBL" id="MES1922247.1"/>
    </source>
</evidence>
<name>A0ABV2ARE2_9EUKA</name>
<evidence type="ECO:0000313" key="2">
    <source>
        <dbReference type="Proteomes" id="UP001439008"/>
    </source>
</evidence>
<dbReference type="EMBL" id="JBDODL010002461">
    <property type="protein sequence ID" value="MES1922247.1"/>
    <property type="molecule type" value="Genomic_DNA"/>
</dbReference>